<evidence type="ECO:0000313" key="2">
    <source>
        <dbReference type="Proteomes" id="UP000275078"/>
    </source>
</evidence>
<sequence>MPSIQSASDLTAIKNEYDTAAATFQELSLPSAQVVPLMSTLRPNPFSHIPTPAFPRYNTSTDNWIVYVFFEATVPASDHSSQAEDSKADWSTDNVKVTTLMTATHPAHNPKAMLPFAMQVTFSKLPAYGKVAYGQFVEEMQARPELKGKLLLMTSIYVHVETPSVFTLYPTYFITGQYGPLLLLANLENGPSTSGDHLKREDAPRITEIPLEVGAQ</sequence>
<reference evidence="1 2" key="1">
    <citation type="journal article" date="2018" name="Nat. Ecol. Evol.">
        <title>Pezizomycetes genomes reveal the molecular basis of ectomycorrhizal truffle lifestyle.</title>
        <authorList>
            <person name="Murat C."/>
            <person name="Payen T."/>
            <person name="Noel B."/>
            <person name="Kuo A."/>
            <person name="Morin E."/>
            <person name="Chen J."/>
            <person name="Kohler A."/>
            <person name="Krizsan K."/>
            <person name="Balestrini R."/>
            <person name="Da Silva C."/>
            <person name="Montanini B."/>
            <person name="Hainaut M."/>
            <person name="Levati E."/>
            <person name="Barry K.W."/>
            <person name="Belfiori B."/>
            <person name="Cichocki N."/>
            <person name="Clum A."/>
            <person name="Dockter R.B."/>
            <person name="Fauchery L."/>
            <person name="Guy J."/>
            <person name="Iotti M."/>
            <person name="Le Tacon F."/>
            <person name="Lindquist E.A."/>
            <person name="Lipzen A."/>
            <person name="Malagnac F."/>
            <person name="Mello A."/>
            <person name="Molinier V."/>
            <person name="Miyauchi S."/>
            <person name="Poulain J."/>
            <person name="Riccioni C."/>
            <person name="Rubini A."/>
            <person name="Sitrit Y."/>
            <person name="Splivallo R."/>
            <person name="Traeger S."/>
            <person name="Wang M."/>
            <person name="Zifcakova L."/>
            <person name="Wipf D."/>
            <person name="Zambonelli A."/>
            <person name="Paolocci F."/>
            <person name="Nowrousian M."/>
            <person name="Ottonello S."/>
            <person name="Baldrian P."/>
            <person name="Spatafora J.W."/>
            <person name="Henrissat B."/>
            <person name="Nagy L.G."/>
            <person name="Aury J.M."/>
            <person name="Wincker P."/>
            <person name="Grigoriev I.V."/>
            <person name="Bonfante P."/>
            <person name="Martin F.M."/>
        </authorList>
    </citation>
    <scope>NUCLEOTIDE SEQUENCE [LARGE SCALE GENOMIC DNA]</scope>
    <source>
        <strain evidence="1 2">RN42</strain>
    </source>
</reference>
<proteinExistence type="predicted"/>
<accession>A0A3N4HRV9</accession>
<dbReference type="Proteomes" id="UP000275078">
    <property type="component" value="Unassembled WGS sequence"/>
</dbReference>
<dbReference type="AlphaFoldDB" id="A0A3N4HRV9"/>
<evidence type="ECO:0000313" key="1">
    <source>
        <dbReference type="EMBL" id="RPA72404.1"/>
    </source>
</evidence>
<organism evidence="1 2">
    <name type="scientific">Ascobolus immersus RN42</name>
    <dbReference type="NCBI Taxonomy" id="1160509"/>
    <lineage>
        <taxon>Eukaryota</taxon>
        <taxon>Fungi</taxon>
        <taxon>Dikarya</taxon>
        <taxon>Ascomycota</taxon>
        <taxon>Pezizomycotina</taxon>
        <taxon>Pezizomycetes</taxon>
        <taxon>Pezizales</taxon>
        <taxon>Ascobolaceae</taxon>
        <taxon>Ascobolus</taxon>
    </lineage>
</organism>
<keyword evidence="2" id="KW-1185">Reference proteome</keyword>
<name>A0A3N4HRV9_ASCIM</name>
<protein>
    <submittedName>
        <fullName evidence="1">Uncharacterized protein</fullName>
    </submittedName>
</protein>
<gene>
    <name evidence="1" type="ORF">BJ508DRAFT_314781</name>
</gene>
<dbReference type="EMBL" id="ML119863">
    <property type="protein sequence ID" value="RPA72404.1"/>
    <property type="molecule type" value="Genomic_DNA"/>
</dbReference>